<keyword evidence="2" id="KW-0472">Membrane</keyword>
<dbReference type="InterPro" id="IPR050811">
    <property type="entry name" value="Phosphate_ABC_transporter"/>
</dbReference>
<feature type="signal peptide" evidence="3">
    <location>
        <begin position="1"/>
        <end position="29"/>
    </location>
</feature>
<sequence length="526" mass="56708">MTKNRQINRGALSTLALVAATAFPLHTNAAEVTLKSADGTVDLTGEFVDFDDNSYIIRTSLGNLRVSASRVSCEGDACPVLEVTEANVNIVGSDTVGNGIMQLLLSGYAGALGAEVTQTVTGGSGQIFAEMIADEGFGDTIGSYRVSSTDSADAFEELLSNTAHIGMSARRIQREEAQALRTAGAGNMISPTQEHIIAIDNLVVITHPDNPVSSLTTKQLRAIYAGIIRNWAEVGGPDAPIQIVDRAEGNDTRDVFLNSLFDQKAPRQPSTVTVATDNNDVASIVTNNPNAIGYVGFAFQRGAKSVPLVNDCGITMTPDAFSARTEEYALQRFLYLYNRADVDNPSASDLIRFAVSDDASNVITKAGFIDLGIERQNQSVDSDRAKTLSAAVVDNFEGKFIDDMLTQMQEYDRLSTTFRFRTGSSQLNPRGRINLEQLARYVESQPEGAKLMFVGFTDDVGAFDSNRKLSVGRAQQVMAELQSYAGDRLDGVTMDATGYGEVAPAACNTTENGRRINRRVEVWIQS</sequence>
<evidence type="ECO:0000313" key="6">
    <source>
        <dbReference type="Proteomes" id="UP000436822"/>
    </source>
</evidence>
<dbReference type="InterPro" id="IPR024370">
    <property type="entry name" value="PBP_domain"/>
</dbReference>
<dbReference type="SUPFAM" id="SSF53850">
    <property type="entry name" value="Periplasmic binding protein-like II"/>
    <property type="match status" value="1"/>
</dbReference>
<organism evidence="5 6">
    <name type="scientific">Litoreibacter roseus</name>
    <dbReference type="NCBI Taxonomy" id="2601869"/>
    <lineage>
        <taxon>Bacteria</taxon>
        <taxon>Pseudomonadati</taxon>
        <taxon>Pseudomonadota</taxon>
        <taxon>Alphaproteobacteria</taxon>
        <taxon>Rhodobacterales</taxon>
        <taxon>Roseobacteraceae</taxon>
        <taxon>Litoreibacter</taxon>
    </lineage>
</organism>
<keyword evidence="1 3" id="KW-0732">Signal</keyword>
<dbReference type="Proteomes" id="UP000436822">
    <property type="component" value="Unassembled WGS sequence"/>
</dbReference>
<keyword evidence="6" id="KW-1185">Reference proteome</keyword>
<feature type="chain" id="PRO_5026873051" evidence="3">
    <location>
        <begin position="30"/>
        <end position="526"/>
    </location>
</feature>
<dbReference type="PANTHER" id="PTHR30570">
    <property type="entry name" value="PERIPLASMIC PHOSPHATE BINDING COMPONENT OF PHOSPHATE ABC TRANSPORTER"/>
    <property type="match status" value="1"/>
</dbReference>
<dbReference type="RefSeq" id="WP_159804711.1">
    <property type="nucleotide sequence ID" value="NZ_BLJE01000001.1"/>
</dbReference>
<evidence type="ECO:0000256" key="3">
    <source>
        <dbReference type="SAM" id="SignalP"/>
    </source>
</evidence>
<dbReference type="InterPro" id="IPR006665">
    <property type="entry name" value="OmpA-like"/>
</dbReference>
<protein>
    <submittedName>
        <fullName evidence="5">OmpA family protein</fullName>
    </submittedName>
</protein>
<comment type="caution">
    <text evidence="5">The sequence shown here is derived from an EMBL/GenBank/DDBJ whole genome shotgun (WGS) entry which is preliminary data.</text>
</comment>
<dbReference type="Gene3D" id="3.30.1330.60">
    <property type="entry name" value="OmpA-like domain"/>
    <property type="match status" value="1"/>
</dbReference>
<proteinExistence type="predicted"/>
<dbReference type="AlphaFoldDB" id="A0A6N6JCW7"/>
<reference evidence="5 6" key="1">
    <citation type="submission" date="2019-12" db="EMBL/GenBank/DDBJ databases">
        <title>Litoreibacter badius sp. nov., a novel bacteriochlorophyll a-containing bacterium in the genus Litoreibacter.</title>
        <authorList>
            <person name="Kanamuro M."/>
            <person name="Takabe Y."/>
            <person name="Mori K."/>
            <person name="Takaichi S."/>
            <person name="Hanada S."/>
        </authorList>
    </citation>
    <scope>NUCLEOTIDE SEQUENCE [LARGE SCALE GENOMIC DNA]</scope>
    <source>
        <strain evidence="5 6">K6</strain>
    </source>
</reference>
<dbReference type="CDD" id="cd13566">
    <property type="entry name" value="PBP2_phosphate"/>
    <property type="match status" value="1"/>
</dbReference>
<evidence type="ECO:0000313" key="5">
    <source>
        <dbReference type="EMBL" id="GFE63817.1"/>
    </source>
</evidence>
<evidence type="ECO:0000259" key="4">
    <source>
        <dbReference type="PROSITE" id="PS51123"/>
    </source>
</evidence>
<dbReference type="PROSITE" id="PS51123">
    <property type="entry name" value="OMPA_2"/>
    <property type="match status" value="1"/>
</dbReference>
<name>A0A6N6JCW7_9RHOB</name>
<dbReference type="Gene3D" id="3.40.190.10">
    <property type="entry name" value="Periplasmic binding protein-like II"/>
    <property type="match status" value="2"/>
</dbReference>
<dbReference type="CDD" id="cd07185">
    <property type="entry name" value="OmpA_C-like"/>
    <property type="match status" value="1"/>
</dbReference>
<accession>A0A6N6JCW7</accession>
<dbReference type="Pfam" id="PF00691">
    <property type="entry name" value="OmpA"/>
    <property type="match status" value="1"/>
</dbReference>
<dbReference type="OrthoDB" id="9790048at2"/>
<dbReference type="GO" id="GO:0016020">
    <property type="term" value="C:membrane"/>
    <property type="evidence" value="ECO:0007669"/>
    <property type="project" value="UniProtKB-UniRule"/>
</dbReference>
<dbReference type="SUPFAM" id="SSF103088">
    <property type="entry name" value="OmpA-like"/>
    <property type="match status" value="1"/>
</dbReference>
<dbReference type="InterPro" id="IPR036737">
    <property type="entry name" value="OmpA-like_sf"/>
</dbReference>
<dbReference type="EMBL" id="BLJE01000001">
    <property type="protein sequence ID" value="GFE63817.1"/>
    <property type="molecule type" value="Genomic_DNA"/>
</dbReference>
<dbReference type="Pfam" id="PF12849">
    <property type="entry name" value="PBP_like_2"/>
    <property type="match status" value="1"/>
</dbReference>
<evidence type="ECO:0000256" key="2">
    <source>
        <dbReference type="PROSITE-ProRule" id="PRU00473"/>
    </source>
</evidence>
<dbReference type="PANTHER" id="PTHR30570:SF1">
    <property type="entry name" value="PHOSPHATE-BINDING PROTEIN PSTS"/>
    <property type="match status" value="1"/>
</dbReference>
<feature type="domain" description="OmpA-like" evidence="4">
    <location>
        <begin position="407"/>
        <end position="526"/>
    </location>
</feature>
<evidence type="ECO:0000256" key="1">
    <source>
        <dbReference type="ARBA" id="ARBA00022729"/>
    </source>
</evidence>
<gene>
    <name evidence="5" type="ORF">KIN_08910</name>
</gene>